<feature type="transmembrane region" description="Helical" evidence="6">
    <location>
        <begin position="92"/>
        <end position="113"/>
    </location>
</feature>
<evidence type="ECO:0000256" key="2">
    <source>
        <dbReference type="ARBA" id="ARBA00007362"/>
    </source>
</evidence>
<dbReference type="HOGENOM" id="CLU_120467_2_0_9"/>
<evidence type="ECO:0000256" key="4">
    <source>
        <dbReference type="ARBA" id="ARBA00022989"/>
    </source>
</evidence>
<evidence type="ECO:0000256" key="3">
    <source>
        <dbReference type="ARBA" id="ARBA00022692"/>
    </source>
</evidence>
<feature type="transmembrane region" description="Helical" evidence="6">
    <location>
        <begin position="31"/>
        <end position="53"/>
    </location>
</feature>
<gene>
    <name evidence="8" type="ordered locus">Toce_2211</name>
</gene>
<dbReference type="PANTHER" id="PTHR32322">
    <property type="entry name" value="INNER MEMBRANE TRANSPORTER"/>
    <property type="match status" value="1"/>
</dbReference>
<sequence>MKSYIFALLTALFWGAAPILGKMGLAKLPPFLALSLRSFTISAVLLATGLLSGSFKNLSIETRSFLFIAGEGLMASLLGQLAYYYALKYSEASKVVPISSAFPLVTVALAFLFLRESLTLKKFFGTLLVILGIILIRG</sequence>
<dbReference type="STRING" id="555079.Toce_2211"/>
<reference evidence="8 9" key="1">
    <citation type="journal article" date="2010" name="Stand. Genomic Sci.">
        <title>Complete genome sequence of Thermosediminibacter oceani type strain (JW/IW-1228P).</title>
        <authorList>
            <person name="Pitluck S."/>
            <person name="Yasawong M."/>
            <person name="Munk C."/>
            <person name="Nolan M."/>
            <person name="Lapidus A."/>
            <person name="Lucas S."/>
            <person name="Glavina Del Rio T."/>
            <person name="Tice H."/>
            <person name="Cheng J.F."/>
            <person name="Bruce D."/>
            <person name="Detter C."/>
            <person name="Tapia R."/>
            <person name="Han C."/>
            <person name="Goodwin L."/>
            <person name="Liolios K."/>
            <person name="Ivanova N."/>
            <person name="Mavromatis K."/>
            <person name="Mikhailova N."/>
            <person name="Pati A."/>
            <person name="Chen A."/>
            <person name="Palaniappan K."/>
            <person name="Land M."/>
            <person name="Hauser L."/>
            <person name="Chang Y.J."/>
            <person name="Jeffries C.D."/>
            <person name="Rohde M."/>
            <person name="Spring S."/>
            <person name="Sikorski J."/>
            <person name="Goker M."/>
            <person name="Woyke T."/>
            <person name="Bristow J."/>
            <person name="Eisen J.A."/>
            <person name="Markowitz V."/>
            <person name="Hugenholtz P."/>
            <person name="Kyrpides N.C."/>
            <person name="Klenk H.P."/>
        </authorList>
    </citation>
    <scope>NUCLEOTIDE SEQUENCE [LARGE SCALE GENOMIC DNA]</scope>
    <source>
        <strain evidence="9">ATCC BAA-1034 / DSM 16646 / JW/IW-1228P</strain>
    </source>
</reference>
<comment type="similarity">
    <text evidence="2">Belongs to the EamA transporter family.</text>
</comment>
<feature type="transmembrane region" description="Helical" evidence="6">
    <location>
        <begin position="65"/>
        <end position="86"/>
    </location>
</feature>
<dbReference type="InterPro" id="IPR000620">
    <property type="entry name" value="EamA_dom"/>
</dbReference>
<dbReference type="AlphaFoldDB" id="D9S144"/>
<dbReference type="OrthoDB" id="9806718at2"/>
<dbReference type="GO" id="GO:0016020">
    <property type="term" value="C:membrane"/>
    <property type="evidence" value="ECO:0007669"/>
    <property type="project" value="UniProtKB-SubCell"/>
</dbReference>
<dbReference type="InterPro" id="IPR037185">
    <property type="entry name" value="EmrE-like"/>
</dbReference>
<keyword evidence="9" id="KW-1185">Reference proteome</keyword>
<dbReference type="EMBL" id="CP002131">
    <property type="protein sequence ID" value="ADL08923.1"/>
    <property type="molecule type" value="Genomic_DNA"/>
</dbReference>
<organism evidence="8 9">
    <name type="scientific">Thermosediminibacter oceani (strain ATCC BAA-1034 / DSM 16646 / JW/IW-1228P)</name>
    <dbReference type="NCBI Taxonomy" id="555079"/>
    <lineage>
        <taxon>Bacteria</taxon>
        <taxon>Bacillati</taxon>
        <taxon>Bacillota</taxon>
        <taxon>Clostridia</taxon>
        <taxon>Thermosediminibacterales</taxon>
        <taxon>Thermosediminibacteraceae</taxon>
        <taxon>Thermosediminibacter</taxon>
    </lineage>
</organism>
<feature type="transmembrane region" description="Helical" evidence="6">
    <location>
        <begin position="120"/>
        <end position="136"/>
    </location>
</feature>
<name>D9S144_THEOJ</name>
<dbReference type="RefSeq" id="WP_013276931.1">
    <property type="nucleotide sequence ID" value="NC_014377.1"/>
</dbReference>
<dbReference type="InterPro" id="IPR050638">
    <property type="entry name" value="AA-Vitamin_Transporters"/>
</dbReference>
<dbReference type="Pfam" id="PF00892">
    <property type="entry name" value="EamA"/>
    <property type="match status" value="1"/>
</dbReference>
<keyword evidence="3 6" id="KW-0812">Transmembrane</keyword>
<dbReference type="KEGG" id="toc:Toce_2211"/>
<evidence type="ECO:0000259" key="7">
    <source>
        <dbReference type="Pfam" id="PF00892"/>
    </source>
</evidence>
<evidence type="ECO:0000256" key="1">
    <source>
        <dbReference type="ARBA" id="ARBA00004141"/>
    </source>
</evidence>
<evidence type="ECO:0000256" key="5">
    <source>
        <dbReference type="ARBA" id="ARBA00023136"/>
    </source>
</evidence>
<dbReference type="PANTHER" id="PTHR32322:SF2">
    <property type="entry name" value="EAMA DOMAIN-CONTAINING PROTEIN"/>
    <property type="match status" value="1"/>
</dbReference>
<dbReference type="eggNOG" id="COG2510">
    <property type="taxonomic scope" value="Bacteria"/>
</dbReference>
<feature type="domain" description="EamA" evidence="7">
    <location>
        <begin position="2"/>
        <end position="136"/>
    </location>
</feature>
<evidence type="ECO:0000256" key="6">
    <source>
        <dbReference type="SAM" id="Phobius"/>
    </source>
</evidence>
<evidence type="ECO:0000313" key="8">
    <source>
        <dbReference type="EMBL" id="ADL08923.1"/>
    </source>
</evidence>
<protein>
    <recommendedName>
        <fullName evidence="7">EamA domain-containing protein</fullName>
    </recommendedName>
</protein>
<keyword evidence="4 6" id="KW-1133">Transmembrane helix</keyword>
<dbReference type="SUPFAM" id="SSF103481">
    <property type="entry name" value="Multidrug resistance efflux transporter EmrE"/>
    <property type="match status" value="1"/>
</dbReference>
<dbReference type="Proteomes" id="UP000000272">
    <property type="component" value="Chromosome"/>
</dbReference>
<accession>D9S144</accession>
<keyword evidence="5 6" id="KW-0472">Membrane</keyword>
<evidence type="ECO:0000313" key="9">
    <source>
        <dbReference type="Proteomes" id="UP000000272"/>
    </source>
</evidence>
<proteinExistence type="inferred from homology"/>
<dbReference type="Gene3D" id="1.10.3730.20">
    <property type="match status" value="1"/>
</dbReference>
<comment type="subcellular location">
    <subcellularLocation>
        <location evidence="1">Membrane</location>
        <topology evidence="1">Multi-pass membrane protein</topology>
    </subcellularLocation>
</comment>